<evidence type="ECO:0000256" key="1">
    <source>
        <dbReference type="SAM" id="Phobius"/>
    </source>
</evidence>
<dbReference type="EMBL" id="WJXZ01000009">
    <property type="protein sequence ID" value="MRS62746.1"/>
    <property type="molecule type" value="Genomic_DNA"/>
</dbReference>
<dbReference type="PANTHER" id="PTHR40407:SF1">
    <property type="entry name" value="HEPARAN-ALPHA-GLUCOSAMINIDE N-ACETYLTRANSFERASE CATALYTIC DOMAIN-CONTAINING PROTEIN"/>
    <property type="match status" value="1"/>
</dbReference>
<feature type="transmembrane region" description="Helical" evidence="1">
    <location>
        <begin position="90"/>
        <end position="111"/>
    </location>
</feature>
<organism evidence="3 4">
    <name type="scientific">Larkinella terrae</name>
    <dbReference type="NCBI Taxonomy" id="2025311"/>
    <lineage>
        <taxon>Bacteria</taxon>
        <taxon>Pseudomonadati</taxon>
        <taxon>Bacteroidota</taxon>
        <taxon>Cytophagia</taxon>
        <taxon>Cytophagales</taxon>
        <taxon>Spirosomataceae</taxon>
        <taxon>Larkinella</taxon>
    </lineage>
</organism>
<feature type="transmembrane region" description="Helical" evidence="1">
    <location>
        <begin position="344"/>
        <end position="366"/>
    </location>
</feature>
<name>A0A7K0EMM6_9BACT</name>
<gene>
    <name evidence="3" type="ORF">GJJ30_15710</name>
</gene>
<evidence type="ECO:0000313" key="3">
    <source>
        <dbReference type="EMBL" id="MRS62746.1"/>
    </source>
</evidence>
<evidence type="ECO:0000259" key="2">
    <source>
        <dbReference type="Pfam" id="PF07786"/>
    </source>
</evidence>
<feature type="transmembrane region" description="Helical" evidence="1">
    <location>
        <begin position="117"/>
        <end position="136"/>
    </location>
</feature>
<sequence length="385" mass="44580">MPTSLTKNRIASIDLLKGLVMVLMALDHTRDYFHQSSSVLDITDPAHATWPVYLTRWITHFCAPTFSFLAGLSAYFSGRRKTKSELSGFLLKRGLWLVFLEVTVIAFAWYFDVQFRNIDLAVIWCLGISMIFLAAFVYLPKNLILILSCLMICGHNLLDTVHFEGNAWWSIVHELSSVKLSETHTLNIVYPIVPWIGVMALGYYFGNFYNASINRKKLFNAIGISALVLFVLIRSTNVYGDLAPWKPYETASQTIMSFLNVTKYPPSFLYLLVTLSGAFLFLANSEKWRGRVVDFFCVFGRVPFFYYILHLYLIRVLALLTAELTGYGWELMVQTSFDIDLKDFGFNLEIVYLIWIGIILLLYPICKRFDLYKQRHKEHWWLSYL</sequence>
<keyword evidence="1" id="KW-1133">Transmembrane helix</keyword>
<feature type="transmembrane region" description="Helical" evidence="1">
    <location>
        <begin position="304"/>
        <end position="324"/>
    </location>
</feature>
<comment type="caution">
    <text evidence="3">The sequence shown here is derived from an EMBL/GenBank/DDBJ whole genome shotgun (WGS) entry which is preliminary data.</text>
</comment>
<dbReference type="InterPro" id="IPR012429">
    <property type="entry name" value="HGSNAT_cat"/>
</dbReference>
<feature type="transmembrane region" description="Helical" evidence="1">
    <location>
        <begin position="188"/>
        <end position="206"/>
    </location>
</feature>
<accession>A0A7K0EMM6</accession>
<dbReference type="Pfam" id="PF07786">
    <property type="entry name" value="HGSNAT_cat"/>
    <property type="match status" value="1"/>
</dbReference>
<protein>
    <submittedName>
        <fullName evidence="3">DUF1624 domain-containing protein</fullName>
    </submittedName>
</protein>
<feature type="transmembrane region" description="Helical" evidence="1">
    <location>
        <begin position="267"/>
        <end position="283"/>
    </location>
</feature>
<keyword evidence="1" id="KW-0812">Transmembrane</keyword>
<reference evidence="3 4" key="1">
    <citation type="journal article" date="2018" name="Antonie Van Leeuwenhoek">
        <title>Larkinella terrae sp. nov., isolated from soil on Jeju Island, South Korea.</title>
        <authorList>
            <person name="Ten L.N."/>
            <person name="Jeon J."/>
            <person name="Park S.J."/>
            <person name="Park S."/>
            <person name="Lee S.Y."/>
            <person name="Kim M.K."/>
            <person name="Jung H.Y."/>
        </authorList>
    </citation>
    <scope>NUCLEOTIDE SEQUENCE [LARGE SCALE GENOMIC DNA]</scope>
    <source>
        <strain evidence="3 4">KCTC 52001</strain>
    </source>
</reference>
<dbReference type="AlphaFoldDB" id="A0A7K0EMM6"/>
<keyword evidence="4" id="KW-1185">Reference proteome</keyword>
<feature type="domain" description="Heparan-alpha-glucosaminide N-acetyltransferase catalytic" evidence="2">
    <location>
        <begin position="9"/>
        <end position="220"/>
    </location>
</feature>
<keyword evidence="1" id="KW-0472">Membrane</keyword>
<dbReference type="OrthoDB" id="508112at2"/>
<feature type="transmembrane region" description="Helical" evidence="1">
    <location>
        <begin position="57"/>
        <end position="78"/>
    </location>
</feature>
<feature type="transmembrane region" description="Helical" evidence="1">
    <location>
        <begin position="218"/>
        <end position="236"/>
    </location>
</feature>
<feature type="transmembrane region" description="Helical" evidence="1">
    <location>
        <begin position="143"/>
        <end position="163"/>
    </location>
</feature>
<dbReference type="PANTHER" id="PTHR40407">
    <property type="entry name" value="MEMBRANE PROTEIN-LIKE PROTEIN"/>
    <property type="match status" value="1"/>
</dbReference>
<proteinExistence type="predicted"/>
<dbReference type="Proteomes" id="UP000441754">
    <property type="component" value="Unassembled WGS sequence"/>
</dbReference>
<evidence type="ECO:0000313" key="4">
    <source>
        <dbReference type="Proteomes" id="UP000441754"/>
    </source>
</evidence>